<reference evidence="5" key="1">
    <citation type="journal article" date="2021" name="BMC Genomics">
        <title>Chromosome-level genome assembly and manually-curated proteome of model necrotroph Parastagonospora nodorum Sn15 reveals a genome-wide trove of candidate effector homologs, and redundancy of virulence-related functions within an accessory chromosome.</title>
        <authorList>
            <person name="Bertazzoni S."/>
            <person name="Jones D.A.B."/>
            <person name="Phan H.T."/>
            <person name="Tan K.-C."/>
            <person name="Hane J.K."/>
        </authorList>
    </citation>
    <scope>NUCLEOTIDE SEQUENCE [LARGE SCALE GENOMIC DNA]</scope>
    <source>
        <strain evidence="5">SN15 / ATCC MYA-4574 / FGSC 10173)</strain>
    </source>
</reference>
<dbReference type="PROSITE" id="PS50088">
    <property type="entry name" value="ANK_REPEAT"/>
    <property type="match status" value="1"/>
</dbReference>
<evidence type="ECO:0008006" key="6">
    <source>
        <dbReference type="Google" id="ProtNLM"/>
    </source>
</evidence>
<dbReference type="SUPFAM" id="SSF48403">
    <property type="entry name" value="Ankyrin repeat"/>
    <property type="match status" value="1"/>
</dbReference>
<keyword evidence="2 3" id="KW-0040">ANK repeat</keyword>
<dbReference type="InterPro" id="IPR002110">
    <property type="entry name" value="Ankyrin_rpt"/>
</dbReference>
<dbReference type="PANTHER" id="PTHR24123:SF33">
    <property type="entry name" value="PROTEIN HOS4"/>
    <property type="match status" value="1"/>
</dbReference>
<dbReference type="VEuPathDB" id="FungiDB:JI435_061010"/>
<protein>
    <recommendedName>
        <fullName evidence="6">F-box domain-containing protein</fullName>
    </recommendedName>
</protein>
<keyword evidence="1" id="KW-0677">Repeat</keyword>
<evidence type="ECO:0000256" key="2">
    <source>
        <dbReference type="ARBA" id="ARBA00023043"/>
    </source>
</evidence>
<dbReference type="EMBL" id="CP069031">
    <property type="protein sequence ID" value="QRC98729.1"/>
    <property type="molecule type" value="Genomic_DNA"/>
</dbReference>
<dbReference type="PANTHER" id="PTHR24123">
    <property type="entry name" value="ANKYRIN REPEAT-CONTAINING"/>
    <property type="match status" value="1"/>
</dbReference>
<evidence type="ECO:0000313" key="4">
    <source>
        <dbReference type="EMBL" id="QRC98729.1"/>
    </source>
</evidence>
<dbReference type="InterPro" id="IPR036770">
    <property type="entry name" value="Ankyrin_rpt-contain_sf"/>
</dbReference>
<dbReference type="InterPro" id="IPR051165">
    <property type="entry name" value="Multifunctional_ANK_Repeat"/>
</dbReference>
<accession>A0A7U2I1V3</accession>
<proteinExistence type="predicted"/>
<dbReference type="Pfam" id="PF00023">
    <property type="entry name" value="Ank"/>
    <property type="match status" value="1"/>
</dbReference>
<name>A0A7U2I1V3_PHANO</name>
<dbReference type="Proteomes" id="UP000663193">
    <property type="component" value="Chromosome 9"/>
</dbReference>
<dbReference type="Gene3D" id="1.25.40.20">
    <property type="entry name" value="Ankyrin repeat-containing domain"/>
    <property type="match status" value="1"/>
</dbReference>
<dbReference type="OrthoDB" id="3799861at2759"/>
<feature type="repeat" description="ANK" evidence="3">
    <location>
        <begin position="354"/>
        <end position="386"/>
    </location>
</feature>
<dbReference type="PROSITE" id="PS50297">
    <property type="entry name" value="ANK_REP_REGION"/>
    <property type="match status" value="1"/>
</dbReference>
<dbReference type="AlphaFoldDB" id="A0A7U2I1V3"/>
<keyword evidence="5" id="KW-1185">Reference proteome</keyword>
<sequence length="473" mass="53784">MTSLKSLPDELLLIILTEAAYVRTVQRALRLRLVCKRFANLAITAIFNSGILNCKKISDHIDRAPEFWAEYFAYLTMKYATQKSWDFKMVFLVAQHICRHRYAYTDGTCVMTGAVMDHELKECVFEVYKMVIERRPAMTIYWPAVASLDVNEAEVDESAIDFRRHLLSAAAWLGEESLVIKLLAEGCNWFSKLSLFLDPIRAASYRGHVDIVKLLLVDDSADATHFCSRPILVVNYYNDHTELLDLILGPSWNKCEIEPCNIERLLHLALSYTRTPATLKRLLKNAKPHILDNHRHWFSNRTYNAVKEGQAGIVKHMIEEEGVKVSEDELIDISIFRSRHPVEFLKGAWKLRDRAIALLSLAARHGHTDIVKFLLNAGAKPDNAIEFAAMCGSRTIMRLLWEHDEYGNDAVQGAFTVAVDREDTAVFNLLKELGAKLDDDVRVALSQKAQGEGLESMVKLLEEDARTCESVRT</sequence>
<evidence type="ECO:0000313" key="5">
    <source>
        <dbReference type="Proteomes" id="UP000663193"/>
    </source>
</evidence>
<organism evidence="4 5">
    <name type="scientific">Phaeosphaeria nodorum (strain SN15 / ATCC MYA-4574 / FGSC 10173)</name>
    <name type="common">Glume blotch fungus</name>
    <name type="synonym">Parastagonospora nodorum</name>
    <dbReference type="NCBI Taxonomy" id="321614"/>
    <lineage>
        <taxon>Eukaryota</taxon>
        <taxon>Fungi</taxon>
        <taxon>Dikarya</taxon>
        <taxon>Ascomycota</taxon>
        <taxon>Pezizomycotina</taxon>
        <taxon>Dothideomycetes</taxon>
        <taxon>Pleosporomycetidae</taxon>
        <taxon>Pleosporales</taxon>
        <taxon>Pleosporineae</taxon>
        <taxon>Phaeosphaeriaceae</taxon>
        <taxon>Parastagonospora</taxon>
    </lineage>
</organism>
<evidence type="ECO:0000256" key="1">
    <source>
        <dbReference type="ARBA" id="ARBA00022737"/>
    </source>
</evidence>
<evidence type="ECO:0000256" key="3">
    <source>
        <dbReference type="PROSITE-ProRule" id="PRU00023"/>
    </source>
</evidence>
<gene>
    <name evidence="4" type="ORF">JI435_061010</name>
</gene>